<dbReference type="GO" id="GO:0016625">
    <property type="term" value="F:oxidoreductase activity, acting on the aldehyde or oxo group of donors, iron-sulfur protein as acceptor"/>
    <property type="evidence" value="ECO:0007669"/>
    <property type="project" value="InterPro"/>
</dbReference>
<dbReference type="OrthoDB" id="9794954at2"/>
<dbReference type="InterPro" id="IPR017900">
    <property type="entry name" value="4Fe4S_Fe_S_CS"/>
</dbReference>
<dbReference type="PANTHER" id="PTHR43724:SF1">
    <property type="entry name" value="PYRUVATE SYNTHASE SUBUNIT PORD"/>
    <property type="match status" value="1"/>
</dbReference>
<evidence type="ECO:0000313" key="9">
    <source>
        <dbReference type="Proteomes" id="UP000045545"/>
    </source>
</evidence>
<dbReference type="PANTHER" id="PTHR43724">
    <property type="entry name" value="PYRUVATE SYNTHASE SUBUNIT PORD"/>
    <property type="match status" value="1"/>
</dbReference>
<feature type="domain" description="4Fe-4S ferredoxin-type" evidence="7">
    <location>
        <begin position="55"/>
        <end position="84"/>
    </location>
</feature>
<dbReference type="Proteomes" id="UP000045545">
    <property type="component" value="Unassembled WGS sequence"/>
</dbReference>
<dbReference type="GO" id="GO:0046872">
    <property type="term" value="F:metal ion binding"/>
    <property type="evidence" value="ECO:0007669"/>
    <property type="project" value="UniProtKB-KW"/>
</dbReference>
<protein>
    <submittedName>
        <fullName evidence="8">2-oxoacid:acceptor oxidoreductase, delta subunit, pyruvate/2-ketoisovalerate</fullName>
    </submittedName>
</protein>
<evidence type="ECO:0000256" key="2">
    <source>
        <dbReference type="ARBA" id="ARBA00022485"/>
    </source>
</evidence>
<keyword evidence="6" id="KW-0411">Iron-sulfur</keyword>
<keyword evidence="8" id="KW-0670">Pyruvate</keyword>
<keyword evidence="3" id="KW-0479">Metal-binding</keyword>
<evidence type="ECO:0000256" key="1">
    <source>
        <dbReference type="ARBA" id="ARBA00001966"/>
    </source>
</evidence>
<organism evidence="8 9">
    <name type="scientific">Syntrophomonas zehnderi OL-4</name>
    <dbReference type="NCBI Taxonomy" id="690567"/>
    <lineage>
        <taxon>Bacteria</taxon>
        <taxon>Bacillati</taxon>
        <taxon>Bacillota</taxon>
        <taxon>Clostridia</taxon>
        <taxon>Eubacteriales</taxon>
        <taxon>Syntrophomonadaceae</taxon>
        <taxon>Syntrophomonas</taxon>
    </lineage>
</organism>
<evidence type="ECO:0000256" key="3">
    <source>
        <dbReference type="ARBA" id="ARBA00022723"/>
    </source>
</evidence>
<dbReference type="GO" id="GO:0051539">
    <property type="term" value="F:4 iron, 4 sulfur cluster binding"/>
    <property type="evidence" value="ECO:0007669"/>
    <property type="project" value="UniProtKB-KW"/>
</dbReference>
<dbReference type="STRING" id="690567.832"/>
<gene>
    <name evidence="8" type="ORF">832</name>
</gene>
<dbReference type="SUPFAM" id="SSF54862">
    <property type="entry name" value="4Fe-4S ferredoxins"/>
    <property type="match status" value="1"/>
</dbReference>
<accession>A0A0E4C849</accession>
<keyword evidence="5" id="KW-0408">Iron</keyword>
<sequence>MKSVTKAYRPISWPTKGAGGDTGSWRTHRPVVDIRICTKCQFCWVYCPEAVIDRHEITIDYRYCKGCGVCALECPTGAITMEKEE</sequence>
<evidence type="ECO:0000256" key="6">
    <source>
        <dbReference type="ARBA" id="ARBA00023014"/>
    </source>
</evidence>
<keyword evidence="9" id="KW-1185">Reference proteome</keyword>
<reference evidence="8 9" key="1">
    <citation type="submission" date="2015-03" db="EMBL/GenBank/DDBJ databases">
        <authorList>
            <person name="Murphy D."/>
        </authorList>
    </citation>
    <scope>NUCLEOTIDE SEQUENCE [LARGE SCALE GENOMIC DNA]</scope>
    <source>
        <strain evidence="8 9">OL-4</strain>
    </source>
</reference>
<dbReference type="NCBIfam" id="TIGR02179">
    <property type="entry name" value="PorD_KorD"/>
    <property type="match status" value="1"/>
</dbReference>
<comment type="cofactor">
    <cofactor evidence="1">
        <name>[4Fe-4S] cluster</name>
        <dbReference type="ChEBI" id="CHEBI:49883"/>
    </cofactor>
</comment>
<dbReference type="InterPro" id="IPR011898">
    <property type="entry name" value="PorD_KorD"/>
</dbReference>
<evidence type="ECO:0000256" key="4">
    <source>
        <dbReference type="ARBA" id="ARBA00022737"/>
    </source>
</evidence>
<dbReference type="InterPro" id="IPR017896">
    <property type="entry name" value="4Fe4S_Fe-S-bd"/>
</dbReference>
<evidence type="ECO:0000313" key="8">
    <source>
        <dbReference type="EMBL" id="CFX23792.1"/>
    </source>
</evidence>
<feature type="domain" description="4Fe-4S ferredoxin-type" evidence="7">
    <location>
        <begin position="28"/>
        <end position="53"/>
    </location>
</feature>
<name>A0A0E4C849_9FIRM</name>
<evidence type="ECO:0000256" key="5">
    <source>
        <dbReference type="ARBA" id="ARBA00023004"/>
    </source>
</evidence>
<dbReference type="PROSITE" id="PS51379">
    <property type="entry name" value="4FE4S_FER_2"/>
    <property type="match status" value="2"/>
</dbReference>
<dbReference type="Gene3D" id="3.30.70.20">
    <property type="match status" value="1"/>
</dbReference>
<evidence type="ECO:0000259" key="7">
    <source>
        <dbReference type="PROSITE" id="PS51379"/>
    </source>
</evidence>
<proteinExistence type="predicted"/>
<dbReference type="Pfam" id="PF00037">
    <property type="entry name" value="Fer4"/>
    <property type="match status" value="1"/>
</dbReference>
<keyword evidence="4" id="KW-0677">Repeat</keyword>
<dbReference type="AlphaFoldDB" id="A0A0E4C849"/>
<dbReference type="RefSeq" id="WP_046496157.1">
    <property type="nucleotide sequence ID" value="NZ_CGIH01000012.1"/>
</dbReference>
<dbReference type="PROSITE" id="PS00198">
    <property type="entry name" value="4FE4S_FER_1"/>
    <property type="match status" value="1"/>
</dbReference>
<dbReference type="EMBL" id="CGIH01000012">
    <property type="protein sequence ID" value="CFX23792.1"/>
    <property type="molecule type" value="Genomic_DNA"/>
</dbReference>
<keyword evidence="2" id="KW-0004">4Fe-4S</keyword>